<dbReference type="Proteomes" id="UP001500192">
    <property type="component" value="Unassembled WGS sequence"/>
</dbReference>
<reference evidence="3" key="1">
    <citation type="journal article" date="2019" name="Int. J. Syst. Evol. Microbiol.">
        <title>The Global Catalogue of Microorganisms (GCM) 10K type strain sequencing project: providing services to taxonomists for standard genome sequencing and annotation.</title>
        <authorList>
            <consortium name="The Broad Institute Genomics Platform"/>
            <consortium name="The Broad Institute Genome Sequencing Center for Infectious Disease"/>
            <person name="Wu L."/>
            <person name="Ma J."/>
        </authorList>
    </citation>
    <scope>NUCLEOTIDE SEQUENCE [LARGE SCALE GENOMIC DNA]</scope>
    <source>
        <strain evidence="3">JCM 18054</strain>
    </source>
</reference>
<evidence type="ECO:0000256" key="1">
    <source>
        <dbReference type="SAM" id="MobiDB-lite"/>
    </source>
</evidence>
<keyword evidence="3" id="KW-1185">Reference proteome</keyword>
<sequence length="77" mass="8619">MQDSRAVPENAHPIGLAPHRGHSRPAALPHHNNDHEEHPMSHIHRHGPRPMVTTVVGSIASGIVRALFDWLLQHFTH</sequence>
<feature type="region of interest" description="Disordered" evidence="1">
    <location>
        <begin position="1"/>
        <end position="49"/>
    </location>
</feature>
<accession>A0ABP8VC83</accession>
<evidence type="ECO:0000313" key="3">
    <source>
        <dbReference type="Proteomes" id="UP001500192"/>
    </source>
</evidence>
<evidence type="ECO:0000313" key="2">
    <source>
        <dbReference type="EMBL" id="GAA4659557.1"/>
    </source>
</evidence>
<comment type="caution">
    <text evidence="2">The sequence shown here is derived from an EMBL/GenBank/DDBJ whole genome shotgun (WGS) entry which is preliminary data.</text>
</comment>
<feature type="compositionally biased region" description="Basic and acidic residues" evidence="1">
    <location>
        <begin position="31"/>
        <end position="40"/>
    </location>
</feature>
<proteinExistence type="predicted"/>
<protein>
    <submittedName>
        <fullName evidence="2">Uncharacterized protein</fullName>
    </submittedName>
</protein>
<gene>
    <name evidence="2" type="ORF">GCM10023214_59070</name>
</gene>
<dbReference type="EMBL" id="BAABIB010000116">
    <property type="protein sequence ID" value="GAA4659557.1"/>
    <property type="molecule type" value="Genomic_DNA"/>
</dbReference>
<organism evidence="2 3">
    <name type="scientific">Amycolatopsis dongchuanensis</name>
    <dbReference type="NCBI Taxonomy" id="1070866"/>
    <lineage>
        <taxon>Bacteria</taxon>
        <taxon>Bacillati</taxon>
        <taxon>Actinomycetota</taxon>
        <taxon>Actinomycetes</taxon>
        <taxon>Pseudonocardiales</taxon>
        <taxon>Pseudonocardiaceae</taxon>
        <taxon>Amycolatopsis</taxon>
    </lineage>
</organism>
<name>A0ABP8VC83_9PSEU</name>